<reference evidence="7 8" key="1">
    <citation type="submission" date="2012-06" db="EMBL/GenBank/DDBJ databases">
        <title>Complete genome of Terriglobus roseus DSM 18391.</title>
        <authorList>
            <consortium name="US DOE Joint Genome Institute (JGI-PGF)"/>
            <person name="Lucas S."/>
            <person name="Copeland A."/>
            <person name="Lapidus A."/>
            <person name="Glavina del Rio T."/>
            <person name="Dalin E."/>
            <person name="Tice H."/>
            <person name="Bruce D."/>
            <person name="Goodwin L."/>
            <person name="Pitluck S."/>
            <person name="Peters L."/>
            <person name="Mikhailova N."/>
            <person name="Munk A.C.C."/>
            <person name="Kyrpides N."/>
            <person name="Mavromatis K."/>
            <person name="Ivanova N."/>
            <person name="Brettin T."/>
            <person name="Detter J.C."/>
            <person name="Han C."/>
            <person name="Larimer F."/>
            <person name="Land M."/>
            <person name="Hauser L."/>
            <person name="Markowitz V."/>
            <person name="Cheng J.-F."/>
            <person name="Hugenholtz P."/>
            <person name="Woyke T."/>
            <person name="Wu D."/>
            <person name="Brambilla E."/>
            <person name="Klenk H.-P."/>
            <person name="Eisen J.A."/>
        </authorList>
    </citation>
    <scope>NUCLEOTIDE SEQUENCE [LARGE SCALE GENOMIC DNA]</scope>
    <source>
        <strain evidence="8">DSM 18391 / NRRL B-41598 / KBS 63</strain>
    </source>
</reference>
<comment type="subcellular location">
    <subcellularLocation>
        <location evidence="1">Cell projection</location>
        <location evidence="1">Cilium</location>
    </subcellularLocation>
    <subcellularLocation>
        <location evidence="2">Cytoplasm</location>
    </subcellularLocation>
</comment>
<dbReference type="SUPFAM" id="SSF110296">
    <property type="entry name" value="Oligoxyloglucan reducing end-specific cellobiohydrolase"/>
    <property type="match status" value="1"/>
</dbReference>
<keyword evidence="4" id="KW-0969">Cilium</keyword>
<proteinExistence type="predicted"/>
<dbReference type="InterPro" id="IPR015943">
    <property type="entry name" value="WD40/YVTN_repeat-like_dom_sf"/>
</dbReference>
<dbReference type="PANTHER" id="PTHR45912">
    <property type="entry name" value="CILIA- AND FLAGELLA-ASSOCIATED PROTEIN 47"/>
    <property type="match status" value="1"/>
</dbReference>
<evidence type="ECO:0000313" key="8">
    <source>
        <dbReference type="Proteomes" id="UP000006056"/>
    </source>
</evidence>
<dbReference type="RefSeq" id="WP_014787661.1">
    <property type="nucleotide sequence ID" value="NC_018014.1"/>
</dbReference>
<dbReference type="InterPro" id="IPR053879">
    <property type="entry name" value="HYDIN_VesB_CFA65-like_Ig"/>
</dbReference>
<name>I3ZMD3_TERRK</name>
<dbReference type="EMBL" id="CP003379">
    <property type="protein sequence ID" value="AFL90401.1"/>
    <property type="molecule type" value="Genomic_DNA"/>
</dbReference>
<dbReference type="PATRIC" id="fig|926566.3.peg.4147"/>
<keyword evidence="8" id="KW-1185">Reference proteome</keyword>
<dbReference type="STRING" id="926566.Terro_4196"/>
<dbReference type="Proteomes" id="UP000006056">
    <property type="component" value="Chromosome"/>
</dbReference>
<dbReference type="eggNOG" id="COG4409">
    <property type="taxonomic scope" value="Bacteria"/>
</dbReference>
<feature type="domain" description="HYDIN/VesB/CFA65-like Ig-like" evidence="6">
    <location>
        <begin position="969"/>
        <end position="1050"/>
    </location>
</feature>
<dbReference type="HOGENOM" id="CLU_001649_0_0_0"/>
<dbReference type="KEGG" id="trs:Terro_4196"/>
<keyword evidence="3" id="KW-0963">Cytoplasm</keyword>
<evidence type="ECO:0000256" key="4">
    <source>
        <dbReference type="ARBA" id="ARBA00023069"/>
    </source>
</evidence>
<dbReference type="NCBIfam" id="NF012200">
    <property type="entry name" value="choice_anch_D"/>
    <property type="match status" value="9"/>
</dbReference>
<dbReference type="Pfam" id="PF22544">
    <property type="entry name" value="HYDIN_VesB_CFA65-like_Ig"/>
    <property type="match status" value="1"/>
</dbReference>
<evidence type="ECO:0000256" key="5">
    <source>
        <dbReference type="ARBA" id="ARBA00023273"/>
    </source>
</evidence>
<evidence type="ECO:0000259" key="6">
    <source>
        <dbReference type="Pfam" id="PF22544"/>
    </source>
</evidence>
<dbReference type="InterPro" id="IPR013783">
    <property type="entry name" value="Ig-like_fold"/>
</dbReference>
<dbReference type="PANTHER" id="PTHR45912:SF3">
    <property type="entry name" value="CILIA- AND FLAGELLA-ASSOCIATED PROTEIN 47"/>
    <property type="match status" value="1"/>
</dbReference>
<gene>
    <name evidence="7" type="ordered locus">Terro_4196</name>
</gene>
<evidence type="ECO:0000256" key="1">
    <source>
        <dbReference type="ARBA" id="ARBA00004138"/>
    </source>
</evidence>
<evidence type="ECO:0000256" key="2">
    <source>
        <dbReference type="ARBA" id="ARBA00004496"/>
    </source>
</evidence>
<sequence>MPHRTTNASLASGAGRDSGLLRLRMVWQVALVLVCLTAMRGQTAGVSARRATAFTRSHTASAPTSVATRSVAARAAAHSVLPAPQDDSPAALLAQARLQHLALASANALNLSTPWSPVGPVQVQTAAYGLVTGRVSSIALDPSDTTNNTVYVGTSGGGVWKSRNAAGAQPTFTPLTDTLPVFSAGAGSTVVPSLSIGALAVQPGGTGVVVAGTGDPNDAADSYYGGGILRSADNGTTWTLITGANTGSFVGEGFAGIAWSTVSPNVAVAAVSTSAESAIVKGSSAGVRGLFYSTNNGAGWGLATIMDGATVLQNRSTSYTSFRGNAVTAVVWNPVRKKFYAAIRAHGYYESADGQTWTRMVNQPGAGLTTANCPARPGDYGLTSCPIFRGALAVQPTSGDMFALTVDAVNGNQGLWQDVCAKSGTACASATVTWGTQMDATPMEDGTGVLPQGDYNLTLAAVPAATALSTTDTLLFAGAGDLYRCSLAGGCTLRNTTNATTGCAAPAGVAPAQHAIAWGVNTSNTAAPTMYFGNDGGLWRSLDGVNQQAATCSADDATHFTNLNGSLGSLAEVGSLAAHPTDPNILLASLGAIGSAASTTSPQASAASPWVQLGTGESGAVAVDQTSGNTWLVQSGGGVSLHSCSNGAACTAADFAGPSSAGMAQVSGDGSLTDPPALLDPGLSSNLLVGTCRVWRGPLLGGGTWSGSNAISPFLAGPAGTACNDANAYLRSLAAGGPAITTSASQNSGASVLYAGLAGGADGGGSFAGHIYRTTSANTATATTAWADLTNSTVTNDSNHFNTAGFDVSSIAVDPSDGTGNTVYATILGFGVAHVYRSVNGGTTWTNISANLPNSPANSVVVDPKNPLTIYVAMDTGVYVATDVTTCVPTSGTGSCWSVLGTALPNAPVLSLVASAGVTLPGSTTPGALRAATYGRGVWQIDLVSSAQVLQPKATFTPASLTFAAQNLGSTSAAQTVTLTNTGNTLLQIGSISSTAPFSETDTCANTDLTVNASCTLTVLFTPTAVGTTTGTVQLNSNVGGGTSTLTLTGTGRGVPNVVLSPGTLTYADTPVHSIATAMTITVSNTGTGVATLNTPAVTADFNIAATTCTTTLAVGDTCIVAVTFQPSANGARAGTLTVADSVASHAATLFGVGTGTANVTYTPASLSFAGGEVATRSSLASVTISNSGTAYAVLSVPVVTGADYSVYTNTCGSYLQTASSCVVTLLFAPVAAGTRTGTLSFQDGGRTNTVSLTGIATAAPSITASPATLTFATTPVNGTSASQVVTVTNGGGGTYLSGVQVTGDFGITANTCGTLMNANQVCQITVVFGPMLDGPRSGAVTVKEQTGVAHTVLLSGAGHGTANVTIAPTALTFPATGVGSASSQQTITVSNTGTAAIALGTPTVTGDFNITATTCTASIDVGGTCTVSLHFLPRATGTRTGTLSLTDASSTHTATLTGTGTAGVLAVAPASLTFADTVVNAVSAARSVTLSNTGDGPLNLTSITVSSDFVIGSNTCGASLAVGASCAVGLTFNPTTSGARTGALTIVSDSAGHAGTATMVTLGGNGRVAFAIVLTPASLNFGSQITGTASAVANITISNTGVMTGALGSITVSGDFLLRANTCGRSLAAQTGCTVSVLFLPTANGARTGLLTVMDDAGTQTATLTGTGTAAATDTLSPLSLTFAQQQANTVSASQLVSLTNNGDIALTLVSAAVVAGDFSAVNGCGPTVPAHTTCGIAVSFTPRSVGALTGTLQITDVQRVQTVTLTGTAFAGPGVSLLPSSITFASTGVGVAGAGQTLTLTNNGGVPLLLAAVNVSGDFGIVAGTSTCRLNTAIPVGGSCSMSVAFLPTGTGDRTGKVTVTSNGPTQVAQLEGTGVDFMLQSAGTTSQTISSGGSAAYLLLLRPTVNTADPVTYACSGAPANAKCTVTPQYRDLSAVSTVTVTVLTGTTAHSIRAAALALPILLGLPWWLRRRTALRGSWLALLAIAMLVCLQGCGSSRVIPNPGDGSSPGTGTTIVTPTGTYNITVSATAAGVTHSVPLTLIVK</sequence>
<dbReference type="OrthoDB" id="9757947at2"/>
<dbReference type="Gene3D" id="2.130.10.10">
    <property type="entry name" value="YVTN repeat-like/Quinoprotein amine dehydrogenase"/>
    <property type="match status" value="2"/>
</dbReference>
<protein>
    <recommendedName>
        <fullName evidence="6">HYDIN/VesB/CFA65-like Ig-like domain-containing protein</fullName>
    </recommendedName>
</protein>
<evidence type="ECO:0000256" key="3">
    <source>
        <dbReference type="ARBA" id="ARBA00022490"/>
    </source>
</evidence>
<keyword evidence="5" id="KW-0966">Cell projection</keyword>
<organism evidence="7 8">
    <name type="scientific">Terriglobus roseus (strain DSM 18391 / NRRL B-41598 / KBS 63)</name>
    <dbReference type="NCBI Taxonomy" id="926566"/>
    <lineage>
        <taxon>Bacteria</taxon>
        <taxon>Pseudomonadati</taxon>
        <taxon>Acidobacteriota</taxon>
        <taxon>Terriglobia</taxon>
        <taxon>Terriglobales</taxon>
        <taxon>Acidobacteriaceae</taxon>
        <taxon>Terriglobus</taxon>
    </lineage>
</organism>
<accession>I3ZMD3</accession>
<evidence type="ECO:0000313" key="7">
    <source>
        <dbReference type="EMBL" id="AFL90401.1"/>
    </source>
</evidence>
<dbReference type="Gene3D" id="2.60.40.10">
    <property type="entry name" value="Immunoglobulins"/>
    <property type="match status" value="9"/>
</dbReference>